<keyword evidence="2" id="KW-1185">Reference proteome</keyword>
<dbReference type="EMBL" id="CM017327">
    <property type="protein sequence ID" value="KAE8099574.1"/>
    <property type="molecule type" value="Genomic_DNA"/>
</dbReference>
<protein>
    <submittedName>
        <fullName evidence="1">Uncharacterized protein</fullName>
    </submittedName>
</protein>
<evidence type="ECO:0000313" key="1">
    <source>
        <dbReference type="EMBL" id="KAE8099574.1"/>
    </source>
</evidence>
<dbReference type="AlphaFoldDB" id="A0A5N6RJ91"/>
<evidence type="ECO:0000313" key="2">
    <source>
        <dbReference type="Proteomes" id="UP000327013"/>
    </source>
</evidence>
<accession>A0A5N6RJ91</accession>
<reference evidence="1 2" key="1">
    <citation type="submission" date="2019-06" db="EMBL/GenBank/DDBJ databases">
        <title>A chromosomal-level reference genome of Carpinus fangiana (Coryloideae, Betulaceae).</title>
        <authorList>
            <person name="Yang X."/>
            <person name="Wang Z."/>
            <person name="Zhang L."/>
            <person name="Hao G."/>
            <person name="Liu J."/>
            <person name="Yang Y."/>
        </authorList>
    </citation>
    <scope>NUCLEOTIDE SEQUENCE [LARGE SCALE GENOMIC DNA]</scope>
    <source>
        <strain evidence="1">Cfa_2016G</strain>
        <tissue evidence="1">Leaf</tissue>
    </source>
</reference>
<dbReference type="Proteomes" id="UP000327013">
    <property type="component" value="Chromosome 7"/>
</dbReference>
<organism evidence="1 2">
    <name type="scientific">Carpinus fangiana</name>
    <dbReference type="NCBI Taxonomy" id="176857"/>
    <lineage>
        <taxon>Eukaryota</taxon>
        <taxon>Viridiplantae</taxon>
        <taxon>Streptophyta</taxon>
        <taxon>Embryophyta</taxon>
        <taxon>Tracheophyta</taxon>
        <taxon>Spermatophyta</taxon>
        <taxon>Magnoliopsida</taxon>
        <taxon>eudicotyledons</taxon>
        <taxon>Gunneridae</taxon>
        <taxon>Pentapetalae</taxon>
        <taxon>rosids</taxon>
        <taxon>fabids</taxon>
        <taxon>Fagales</taxon>
        <taxon>Betulaceae</taxon>
        <taxon>Carpinus</taxon>
    </lineage>
</organism>
<proteinExistence type="predicted"/>
<name>A0A5N6RJ91_9ROSI</name>
<gene>
    <name evidence="1" type="ORF">FH972_017545</name>
</gene>
<sequence length="77" mass="8830">MGRQEEEEEAEAEVEVEARTRVGLRLVVGRQKEMGFRGLWKMGFRFGGGRRSGLRTRIAWEVIRGAIDGFGEHIREP</sequence>